<sequence length="258" mass="26317">MPSITRTRNWSVWIGATLVVLGLVPLAGSASATGPKVSTVIANRSGIVFGPKTTEAHSFITQVGSAKRRCQVAQGTPLAALKGTGVVFHLKDFGRCSMNTSASAGLFLDKLVNTTNTGTSGWTFKVNNRAGTAGAADPSGPFGSGPLTTGDKVIWFWCVFDANWACQRNLVLVAPTTAATGSSISVSVRAYDDAGTWVPAVGARVSLGTAKVVTGQSGTVAIQAPSTPGSYLLKAVDATGSSRGGQRAPSFPTALAVS</sequence>
<protein>
    <submittedName>
        <fullName evidence="1">Unannotated protein</fullName>
    </submittedName>
</protein>
<dbReference type="EMBL" id="CAFBLU010000003">
    <property type="protein sequence ID" value="CAB4862792.1"/>
    <property type="molecule type" value="Genomic_DNA"/>
</dbReference>
<evidence type="ECO:0000313" key="1">
    <source>
        <dbReference type="EMBL" id="CAB4862792.1"/>
    </source>
</evidence>
<organism evidence="1">
    <name type="scientific">freshwater metagenome</name>
    <dbReference type="NCBI Taxonomy" id="449393"/>
    <lineage>
        <taxon>unclassified sequences</taxon>
        <taxon>metagenomes</taxon>
        <taxon>ecological metagenomes</taxon>
    </lineage>
</organism>
<accession>A0A6J7CVP0</accession>
<dbReference type="AlphaFoldDB" id="A0A6J7CVP0"/>
<name>A0A6J7CVP0_9ZZZZ</name>
<proteinExistence type="predicted"/>
<reference evidence="1" key="1">
    <citation type="submission" date="2020-05" db="EMBL/GenBank/DDBJ databases">
        <authorList>
            <person name="Chiriac C."/>
            <person name="Salcher M."/>
            <person name="Ghai R."/>
            <person name="Kavagutti S V."/>
        </authorList>
    </citation>
    <scope>NUCLEOTIDE SEQUENCE</scope>
</reference>
<gene>
    <name evidence="1" type="ORF">UFOPK3444_00273</name>
</gene>